<evidence type="ECO:0000256" key="2">
    <source>
        <dbReference type="RuleBase" id="RU003750"/>
    </source>
</evidence>
<dbReference type="InterPro" id="IPR043130">
    <property type="entry name" value="CDP-OH_PTrfase_TM_dom"/>
</dbReference>
<sequence>MGLATRKQRDTLPGMPRFGCAEMSDGDFLRAFQDRDIPAGRFHHGDHLRLAWLLLERLPFNDAFDSIQRGLQTFAARAGNPAHYHETMTRGWMLLLAAQEERTLEDCLADYPETGNPLHSFWSADLLNSERARSQWVAPDLAGLPPISTRWTARRLSRARRTLAPMIDTLPLFPDAAEARLQPRPALSQDQENLGPRDALVVAIRRAAGLQQRPYQQNHPADAPDAAKRYTAKRYGDQLMSSGFTWTSAFGKGSGWLLQKIVNGLALSKISPNTLTFIGLIINIIAAFFFGYARGANAHRMFLYAGLILIGAGLFDMVDGRVARQTNQVSVFGAFFDSVMDRYSDVAIFFGLLVYYARGNRFVYVVLAAFVMTASLMISYTRARAEALIGSCKVGFMERPERIVLVILGALCDRWGVMAPALWVLAFLGTMTVIHRIRYTYLETERRKLVPAAR</sequence>
<dbReference type="InterPro" id="IPR000462">
    <property type="entry name" value="CDP-OH_P_trans"/>
</dbReference>
<feature type="transmembrane region" description="Helical" evidence="3">
    <location>
        <begin position="403"/>
        <end position="428"/>
    </location>
</feature>
<feature type="transmembrane region" description="Helical" evidence="3">
    <location>
        <begin position="339"/>
        <end position="356"/>
    </location>
</feature>
<evidence type="ECO:0000313" key="5">
    <source>
        <dbReference type="Proteomes" id="UP000006056"/>
    </source>
</evidence>
<keyword evidence="1 2" id="KW-0808">Transferase</keyword>
<dbReference type="eggNOG" id="COG0558">
    <property type="taxonomic scope" value="Bacteria"/>
</dbReference>
<evidence type="ECO:0000256" key="3">
    <source>
        <dbReference type="SAM" id="Phobius"/>
    </source>
</evidence>
<comment type="similarity">
    <text evidence="2">Belongs to the CDP-alcohol phosphatidyltransferase class-I family.</text>
</comment>
<dbReference type="Pfam" id="PF01066">
    <property type="entry name" value="CDP-OH_P_transf"/>
    <property type="match status" value="1"/>
</dbReference>
<dbReference type="InterPro" id="IPR048254">
    <property type="entry name" value="CDP_ALCOHOL_P_TRANSF_CS"/>
</dbReference>
<feature type="transmembrane region" description="Helical" evidence="3">
    <location>
        <begin position="301"/>
        <end position="318"/>
    </location>
</feature>
<keyword evidence="3" id="KW-0472">Membrane</keyword>
<dbReference type="KEGG" id="trs:Terro_0027"/>
<dbReference type="STRING" id="926566.Terro_0027"/>
<dbReference type="GO" id="GO:0016780">
    <property type="term" value="F:phosphotransferase activity, for other substituted phosphate groups"/>
    <property type="evidence" value="ECO:0007669"/>
    <property type="project" value="InterPro"/>
</dbReference>
<dbReference type="EMBL" id="CP003379">
    <property type="protein sequence ID" value="AFL86379.1"/>
    <property type="molecule type" value="Genomic_DNA"/>
</dbReference>
<accession>I3ZAW1</accession>
<reference evidence="4 5" key="1">
    <citation type="submission" date="2012-06" db="EMBL/GenBank/DDBJ databases">
        <title>Complete genome of Terriglobus roseus DSM 18391.</title>
        <authorList>
            <consortium name="US DOE Joint Genome Institute (JGI-PGF)"/>
            <person name="Lucas S."/>
            <person name="Copeland A."/>
            <person name="Lapidus A."/>
            <person name="Glavina del Rio T."/>
            <person name="Dalin E."/>
            <person name="Tice H."/>
            <person name="Bruce D."/>
            <person name="Goodwin L."/>
            <person name="Pitluck S."/>
            <person name="Peters L."/>
            <person name="Mikhailova N."/>
            <person name="Munk A.C.C."/>
            <person name="Kyrpides N."/>
            <person name="Mavromatis K."/>
            <person name="Ivanova N."/>
            <person name="Brettin T."/>
            <person name="Detter J.C."/>
            <person name="Han C."/>
            <person name="Larimer F."/>
            <person name="Land M."/>
            <person name="Hauser L."/>
            <person name="Markowitz V."/>
            <person name="Cheng J.-F."/>
            <person name="Hugenholtz P."/>
            <person name="Woyke T."/>
            <person name="Wu D."/>
            <person name="Brambilla E."/>
            <person name="Klenk H.-P."/>
            <person name="Eisen J.A."/>
        </authorList>
    </citation>
    <scope>NUCLEOTIDE SEQUENCE [LARGE SCALE GENOMIC DNA]</scope>
    <source>
        <strain evidence="5">DSM 18391 / NRRL B-41598 / KBS 63</strain>
    </source>
</reference>
<dbReference type="Proteomes" id="UP000006056">
    <property type="component" value="Chromosome"/>
</dbReference>
<keyword evidence="5" id="KW-1185">Reference proteome</keyword>
<keyword evidence="3" id="KW-0812">Transmembrane</keyword>
<dbReference type="GO" id="GO:0008654">
    <property type="term" value="P:phospholipid biosynthetic process"/>
    <property type="evidence" value="ECO:0007669"/>
    <property type="project" value="InterPro"/>
</dbReference>
<proteinExistence type="inferred from homology"/>
<feature type="transmembrane region" description="Helical" evidence="3">
    <location>
        <begin position="362"/>
        <end position="383"/>
    </location>
</feature>
<dbReference type="HOGENOM" id="CLU_602580_0_0_0"/>
<feature type="transmembrane region" description="Helical" evidence="3">
    <location>
        <begin position="275"/>
        <end position="295"/>
    </location>
</feature>
<dbReference type="GO" id="GO:0016020">
    <property type="term" value="C:membrane"/>
    <property type="evidence" value="ECO:0007669"/>
    <property type="project" value="InterPro"/>
</dbReference>
<keyword evidence="3" id="KW-1133">Transmembrane helix</keyword>
<gene>
    <name evidence="4" type="ordered locus">Terro_0027</name>
</gene>
<protein>
    <submittedName>
        <fullName evidence="4">Phosphatidylglycerophosphate synthase</fullName>
    </submittedName>
</protein>
<dbReference type="Gene3D" id="1.20.120.1760">
    <property type="match status" value="1"/>
</dbReference>
<organism evidence="4 5">
    <name type="scientific">Terriglobus roseus (strain DSM 18391 / NRRL B-41598 / KBS 63)</name>
    <dbReference type="NCBI Taxonomy" id="926566"/>
    <lineage>
        <taxon>Bacteria</taxon>
        <taxon>Pseudomonadati</taxon>
        <taxon>Acidobacteriota</taxon>
        <taxon>Terriglobia</taxon>
        <taxon>Terriglobales</taxon>
        <taxon>Acidobacteriaceae</taxon>
        <taxon>Terriglobus</taxon>
    </lineage>
</organism>
<evidence type="ECO:0000313" key="4">
    <source>
        <dbReference type="EMBL" id="AFL86379.1"/>
    </source>
</evidence>
<name>I3ZAW1_TERRK</name>
<evidence type="ECO:0000256" key="1">
    <source>
        <dbReference type="ARBA" id="ARBA00022679"/>
    </source>
</evidence>
<dbReference type="PROSITE" id="PS00379">
    <property type="entry name" value="CDP_ALCOHOL_P_TRANSF"/>
    <property type="match status" value="1"/>
</dbReference>
<dbReference type="AlphaFoldDB" id="I3ZAW1"/>